<feature type="compositionally biased region" description="Polar residues" evidence="1">
    <location>
        <begin position="751"/>
        <end position="761"/>
    </location>
</feature>
<feature type="compositionally biased region" description="Low complexity" evidence="1">
    <location>
        <begin position="614"/>
        <end position="630"/>
    </location>
</feature>
<feature type="compositionally biased region" description="Polar residues" evidence="1">
    <location>
        <begin position="212"/>
        <end position="223"/>
    </location>
</feature>
<organism evidence="2 3">
    <name type="scientific">Mytilus coruscus</name>
    <name type="common">Sea mussel</name>
    <dbReference type="NCBI Taxonomy" id="42192"/>
    <lineage>
        <taxon>Eukaryota</taxon>
        <taxon>Metazoa</taxon>
        <taxon>Spiralia</taxon>
        <taxon>Lophotrochozoa</taxon>
        <taxon>Mollusca</taxon>
        <taxon>Bivalvia</taxon>
        <taxon>Autobranchia</taxon>
        <taxon>Pteriomorphia</taxon>
        <taxon>Mytilida</taxon>
        <taxon>Mytiloidea</taxon>
        <taxon>Mytilidae</taxon>
        <taxon>Mytilinae</taxon>
        <taxon>Mytilus</taxon>
    </lineage>
</organism>
<feature type="compositionally biased region" description="Basic and acidic residues" evidence="1">
    <location>
        <begin position="601"/>
        <end position="613"/>
    </location>
</feature>
<evidence type="ECO:0000256" key="1">
    <source>
        <dbReference type="SAM" id="MobiDB-lite"/>
    </source>
</evidence>
<feature type="compositionally biased region" description="Basic and acidic residues" evidence="1">
    <location>
        <begin position="241"/>
        <end position="250"/>
    </location>
</feature>
<dbReference type="AlphaFoldDB" id="A0A6J8D9Z0"/>
<accession>A0A6J8D9Z0</accession>
<sequence>MVSTDMHARKILRKQAMVSTDMHAWKILRKQAMVSTDKHAGKILRKHAMVSTDMHAGKILRKQAMVSTDIHASKILRKQAMVSTDMHASKILRKQALVSTDMHAGKILRKQALKRPLGEIEIKHRYYPPQPVLSCRTVNIDVTGTRTYRPKSSTDIIKEQHQLIHSIYNKPRNIQSAPSKGRRPQSPNRQYYGDQDHLRKFKRLNIEIQGRPLTSKSQPSTPRANRPRSNLRPKTAGAVQKSDDRKKKNDPLLVSSRQTKELTQKIHEHWEPEHHNLNQGVFVRGQSKEGPTSFDSWLMFGGTPADGSTGIVDAFALSEEAEYYNIESSVGSRVAHQLQKGDKVRIGINGSVQSQDLKVKKWTRESSYIKEEEPEKKSNGVMIIPLCWDDAVSSPVTKVISPRGEPEERAKPNLCETHPVLFTKENEEDRMKEKISMTIIERPGSYKVKHRPKSRTYVTGHEQNNKMVDITIDQKSLDDESMLHNLSVDDVLRHTLDNRRTHHKSEDSLDGSSIYFEQNGMSPRMDDSKENVRSPSKISIVDSHASDRSDISSKHSKAKVVTLNYSIGRSNTSDLIVGPPTGSLVRSNTDISLKSASSVRGSDKSYRNGERSGSKLGYRSSSGRSGRIGSPALYSSFGPKSETEYIQISSQIKMPIPNPPHPNIPKQDEYISQAKTNEAIRQVTKQNKVQVVEKEREVKQTTPAPAPSPEPPVEEKQETKVADPKRSAPLSPATVAINIPTAEQFEGESPWPTNRTGTEVETTSRLRKEGSDLQKITENSIEKTVKFKDDVS</sequence>
<evidence type="ECO:0000313" key="3">
    <source>
        <dbReference type="Proteomes" id="UP000507470"/>
    </source>
</evidence>
<feature type="region of interest" description="Disordered" evidence="1">
    <location>
        <begin position="685"/>
        <end position="774"/>
    </location>
</feature>
<gene>
    <name evidence="2" type="ORF">MCOR_37766</name>
</gene>
<name>A0A6J8D9Z0_MYTCO</name>
<feature type="compositionally biased region" description="Basic and acidic residues" evidence="1">
    <location>
        <begin position="762"/>
        <end position="772"/>
    </location>
</feature>
<feature type="region of interest" description="Disordered" evidence="1">
    <location>
        <begin position="168"/>
        <end position="255"/>
    </location>
</feature>
<dbReference type="OrthoDB" id="10027994at2759"/>
<keyword evidence="3" id="KW-1185">Reference proteome</keyword>
<dbReference type="Proteomes" id="UP000507470">
    <property type="component" value="Unassembled WGS sequence"/>
</dbReference>
<evidence type="ECO:0000313" key="2">
    <source>
        <dbReference type="EMBL" id="CAC5403920.1"/>
    </source>
</evidence>
<feature type="compositionally biased region" description="Basic and acidic residues" evidence="1">
    <location>
        <begin position="713"/>
        <end position="726"/>
    </location>
</feature>
<feature type="region of interest" description="Disordered" evidence="1">
    <location>
        <begin position="594"/>
        <end position="635"/>
    </location>
</feature>
<dbReference type="EMBL" id="CACVKT020006887">
    <property type="protein sequence ID" value="CAC5403920.1"/>
    <property type="molecule type" value="Genomic_DNA"/>
</dbReference>
<reference evidence="2 3" key="1">
    <citation type="submission" date="2020-06" db="EMBL/GenBank/DDBJ databases">
        <authorList>
            <person name="Li R."/>
            <person name="Bekaert M."/>
        </authorList>
    </citation>
    <scope>NUCLEOTIDE SEQUENCE [LARGE SCALE GENOMIC DNA]</scope>
    <source>
        <strain evidence="3">wild</strain>
    </source>
</reference>
<protein>
    <submittedName>
        <fullName evidence="2">Uncharacterized protein</fullName>
    </submittedName>
</protein>
<proteinExistence type="predicted"/>